<name>A0ABW0KBP0_9BACL</name>
<reference evidence="2" key="1">
    <citation type="journal article" date="2019" name="Int. J. Syst. Evol. Microbiol.">
        <title>The Global Catalogue of Microorganisms (GCM) 10K type strain sequencing project: providing services to taxonomists for standard genome sequencing and annotation.</title>
        <authorList>
            <consortium name="The Broad Institute Genomics Platform"/>
            <consortium name="The Broad Institute Genome Sequencing Center for Infectious Disease"/>
            <person name="Wu L."/>
            <person name="Ma J."/>
        </authorList>
    </citation>
    <scope>NUCLEOTIDE SEQUENCE [LARGE SCALE GENOMIC DNA]</scope>
    <source>
        <strain evidence="2">KACC 11904</strain>
    </source>
</reference>
<sequence>MEEGHIRQIIGILGADELLEPETYGFAINGHKLLKQAWRDHQDTNNLFIGPVLARKTRQIVSMVREAEGQIVAAQEGYLEKIIDNYKVLFFYPPVSQPLTLEFYRLGSEGFPWPEIKACFDHKWPFVLTEKKLCYLHQEYELREGDSDFDTIVDVWNAIHRNKLRLEIVDGIYEGQGCLVNSYTLTNGDNVLVFMPQGSLEIRYMPS</sequence>
<protein>
    <submittedName>
        <fullName evidence="1">Uncharacterized protein</fullName>
    </submittedName>
</protein>
<organism evidence="1 2">
    <name type="scientific">Paenibacillus aestuarii</name>
    <dbReference type="NCBI Taxonomy" id="516965"/>
    <lineage>
        <taxon>Bacteria</taxon>
        <taxon>Bacillati</taxon>
        <taxon>Bacillota</taxon>
        <taxon>Bacilli</taxon>
        <taxon>Bacillales</taxon>
        <taxon>Paenibacillaceae</taxon>
        <taxon>Paenibacillus</taxon>
    </lineage>
</organism>
<evidence type="ECO:0000313" key="2">
    <source>
        <dbReference type="Proteomes" id="UP001596044"/>
    </source>
</evidence>
<dbReference type="Proteomes" id="UP001596044">
    <property type="component" value="Unassembled WGS sequence"/>
</dbReference>
<dbReference type="EMBL" id="JBHSMJ010000029">
    <property type="protein sequence ID" value="MFC5450823.1"/>
    <property type="molecule type" value="Genomic_DNA"/>
</dbReference>
<gene>
    <name evidence="1" type="ORF">ACFPOG_21440</name>
</gene>
<evidence type="ECO:0000313" key="1">
    <source>
        <dbReference type="EMBL" id="MFC5450823.1"/>
    </source>
</evidence>
<dbReference type="RefSeq" id="WP_270878896.1">
    <property type="nucleotide sequence ID" value="NZ_JAQFVF010000022.1"/>
</dbReference>
<accession>A0ABW0KBP0</accession>
<comment type="caution">
    <text evidence="1">The sequence shown here is derived from an EMBL/GenBank/DDBJ whole genome shotgun (WGS) entry which is preliminary data.</text>
</comment>
<keyword evidence="2" id="KW-1185">Reference proteome</keyword>
<proteinExistence type="predicted"/>